<accession>A0A448WYE4</accession>
<sequence>MRRTYLKELYKRQLSHRTREGKQILTSNPICPNNSVSTNVYPEGDCGWHYCDPRIAQLRLTYLRLAQLRKPHPAAPLPPEEVLMEAEELRERNSFSSVGPTAGPARGLSNSMMDAVMLQPREASRESVGRLSSGVNGKVEWEGRGSRSATETCLPSGQRYQCQLKGGPQSSAISCLPTLREVLRVVLSIFG</sequence>
<name>A0A448WYE4_9PLAT</name>
<evidence type="ECO:0000313" key="1">
    <source>
        <dbReference type="EMBL" id="VEL23280.1"/>
    </source>
</evidence>
<proteinExistence type="predicted"/>
<reference evidence="1" key="1">
    <citation type="submission" date="2018-11" db="EMBL/GenBank/DDBJ databases">
        <authorList>
            <consortium name="Pathogen Informatics"/>
        </authorList>
    </citation>
    <scope>NUCLEOTIDE SEQUENCE</scope>
</reference>
<dbReference type="AlphaFoldDB" id="A0A448WYE4"/>
<dbReference type="EMBL" id="CAAALY010061112">
    <property type="protein sequence ID" value="VEL23280.1"/>
    <property type="molecule type" value="Genomic_DNA"/>
</dbReference>
<keyword evidence="2" id="KW-1185">Reference proteome</keyword>
<evidence type="ECO:0000313" key="2">
    <source>
        <dbReference type="Proteomes" id="UP000784294"/>
    </source>
</evidence>
<protein>
    <submittedName>
        <fullName evidence="1">Uncharacterized protein</fullName>
    </submittedName>
</protein>
<gene>
    <name evidence="1" type="ORF">PXEA_LOCUS16720</name>
</gene>
<dbReference type="Proteomes" id="UP000784294">
    <property type="component" value="Unassembled WGS sequence"/>
</dbReference>
<organism evidence="1 2">
    <name type="scientific">Protopolystoma xenopodis</name>
    <dbReference type="NCBI Taxonomy" id="117903"/>
    <lineage>
        <taxon>Eukaryota</taxon>
        <taxon>Metazoa</taxon>
        <taxon>Spiralia</taxon>
        <taxon>Lophotrochozoa</taxon>
        <taxon>Platyhelminthes</taxon>
        <taxon>Monogenea</taxon>
        <taxon>Polyopisthocotylea</taxon>
        <taxon>Polystomatidea</taxon>
        <taxon>Polystomatidae</taxon>
        <taxon>Protopolystoma</taxon>
    </lineage>
</organism>
<comment type="caution">
    <text evidence="1">The sequence shown here is derived from an EMBL/GenBank/DDBJ whole genome shotgun (WGS) entry which is preliminary data.</text>
</comment>